<comment type="catalytic activity">
    <reaction evidence="12">
        <text>[(1-&gt;4)-alpha-D-galacturonosyl](n) + H2O = alpha-D-galacturonate + [(1-&gt;4)-alpha-D-galacturonosyl](n-1)</text>
        <dbReference type="Rhea" id="RHEA:14117"/>
        <dbReference type="Rhea" id="RHEA-COMP:14570"/>
        <dbReference type="Rhea" id="RHEA-COMP:14572"/>
        <dbReference type="ChEBI" id="CHEBI:15377"/>
        <dbReference type="ChEBI" id="CHEBI:58658"/>
        <dbReference type="ChEBI" id="CHEBI:140523"/>
        <dbReference type="EC" id="3.2.1.67"/>
    </reaction>
</comment>
<feature type="active site" evidence="13">
    <location>
        <position position="287"/>
    </location>
</feature>
<keyword evidence="7" id="KW-1015">Disulfide bond</keyword>
<dbReference type="InterPro" id="IPR011050">
    <property type="entry name" value="Pectin_lyase_fold/virulence"/>
</dbReference>
<reference evidence="17 18" key="1">
    <citation type="submission" date="2019-10" db="EMBL/GenBank/DDBJ databases">
        <authorList>
            <person name="Palmer J.M."/>
        </authorList>
    </citation>
    <scope>NUCLEOTIDE SEQUENCE [LARGE SCALE GENOMIC DNA]</scope>
    <source>
        <strain evidence="17 18">TWF696</strain>
    </source>
</reference>
<comment type="caution">
    <text evidence="17">The sequence shown here is derived from an EMBL/GenBank/DDBJ whole genome shotgun (WGS) entry which is preliminary data.</text>
</comment>
<evidence type="ECO:0000256" key="11">
    <source>
        <dbReference type="ARBA" id="ARBA00038933"/>
    </source>
</evidence>
<evidence type="ECO:0000256" key="13">
    <source>
        <dbReference type="PROSITE-ProRule" id="PRU10052"/>
    </source>
</evidence>
<dbReference type="AlphaFoldDB" id="A0AAV9UD89"/>
<evidence type="ECO:0000256" key="7">
    <source>
        <dbReference type="ARBA" id="ARBA00023157"/>
    </source>
</evidence>
<evidence type="ECO:0000256" key="8">
    <source>
        <dbReference type="ARBA" id="ARBA00023180"/>
    </source>
</evidence>
<dbReference type="EMBL" id="JAVHNQ010000010">
    <property type="protein sequence ID" value="KAK6338020.1"/>
    <property type="molecule type" value="Genomic_DNA"/>
</dbReference>
<feature type="chain" id="PRO_5043552853" description="galacturonan 1,4-alpha-galacturonidase" evidence="16">
    <location>
        <begin position="23"/>
        <end position="453"/>
    </location>
</feature>
<evidence type="ECO:0000256" key="6">
    <source>
        <dbReference type="ARBA" id="ARBA00022801"/>
    </source>
</evidence>
<evidence type="ECO:0000313" key="18">
    <source>
        <dbReference type="Proteomes" id="UP001375240"/>
    </source>
</evidence>
<evidence type="ECO:0000256" key="5">
    <source>
        <dbReference type="ARBA" id="ARBA00022737"/>
    </source>
</evidence>
<keyword evidence="6 14" id="KW-0378">Hydrolase</keyword>
<keyword evidence="5" id="KW-0677">Repeat</keyword>
<dbReference type="InterPro" id="IPR012334">
    <property type="entry name" value="Pectin_lyas_fold"/>
</dbReference>
<evidence type="ECO:0000256" key="16">
    <source>
        <dbReference type="SAM" id="SignalP"/>
    </source>
</evidence>
<evidence type="ECO:0000313" key="17">
    <source>
        <dbReference type="EMBL" id="KAK6338020.1"/>
    </source>
</evidence>
<evidence type="ECO:0000256" key="2">
    <source>
        <dbReference type="ARBA" id="ARBA00008834"/>
    </source>
</evidence>
<keyword evidence="4 16" id="KW-0732">Signal</keyword>
<dbReference type="InterPro" id="IPR000743">
    <property type="entry name" value="Glyco_hydro_28"/>
</dbReference>
<evidence type="ECO:0000256" key="9">
    <source>
        <dbReference type="ARBA" id="ARBA00023295"/>
    </source>
</evidence>
<keyword evidence="18" id="KW-1185">Reference proteome</keyword>
<evidence type="ECO:0000256" key="15">
    <source>
        <dbReference type="SAM" id="MobiDB-lite"/>
    </source>
</evidence>
<evidence type="ECO:0000256" key="1">
    <source>
        <dbReference type="ARBA" id="ARBA00004613"/>
    </source>
</evidence>
<dbReference type="Proteomes" id="UP001375240">
    <property type="component" value="Unassembled WGS sequence"/>
</dbReference>
<protein>
    <recommendedName>
        <fullName evidence="11">galacturonan 1,4-alpha-galacturonidase</fullName>
        <ecNumber evidence="11">3.2.1.67</ecNumber>
    </recommendedName>
</protein>
<dbReference type="GO" id="GO:0005975">
    <property type="term" value="P:carbohydrate metabolic process"/>
    <property type="evidence" value="ECO:0007669"/>
    <property type="project" value="InterPro"/>
</dbReference>
<feature type="signal peptide" evidence="16">
    <location>
        <begin position="1"/>
        <end position="22"/>
    </location>
</feature>
<dbReference type="Pfam" id="PF00295">
    <property type="entry name" value="Glyco_hydro_28"/>
    <property type="match status" value="1"/>
</dbReference>
<evidence type="ECO:0000256" key="4">
    <source>
        <dbReference type="ARBA" id="ARBA00022729"/>
    </source>
</evidence>
<evidence type="ECO:0000256" key="3">
    <source>
        <dbReference type="ARBA" id="ARBA00022525"/>
    </source>
</evidence>
<name>A0AAV9UD89_9PEZI</name>
<feature type="compositionally biased region" description="Basic and acidic residues" evidence="15">
    <location>
        <begin position="33"/>
        <end position="47"/>
    </location>
</feature>
<keyword evidence="8" id="KW-0325">Glycoprotein</keyword>
<accession>A0AAV9UD89</accession>
<organism evidence="17 18">
    <name type="scientific">Orbilia brochopaga</name>
    <dbReference type="NCBI Taxonomy" id="3140254"/>
    <lineage>
        <taxon>Eukaryota</taxon>
        <taxon>Fungi</taxon>
        <taxon>Dikarya</taxon>
        <taxon>Ascomycota</taxon>
        <taxon>Pezizomycotina</taxon>
        <taxon>Orbiliomycetes</taxon>
        <taxon>Orbiliales</taxon>
        <taxon>Orbiliaceae</taxon>
        <taxon>Orbilia</taxon>
    </lineage>
</organism>
<dbReference type="EC" id="3.2.1.67" evidence="11"/>
<sequence>MVAGRLLSLVLAILATTPEALSSPLSESSLHSLETRGRTHNGHETTDRPVVFPWPLTTGKSFKKIPRTTKTCFVDAKGNGQDDAPAIMAAAKECKNGGKIALLDDLYTIASPLDLKLNNVDIEIQGTIKFTDDIGYWEKNSFKYEFQNSSSFMQISGKNVNIFGGGTIDGNSQKWIDEHAVNNLVWRPVLITFYDLDTAYISHTNFRYSPNWYILVHTCKNVIFDNVSMAGGSSSANAPANTDGWDTYRSDNIVIQHSKIDNHDDCVSFKPNSTNVLVQSLDCNGSHGISVGSLGQYPKYFDIVENVYIFNITMTNATSAGRIKVWSGEYAKPPSWAEGGGGGHGRVNNVTWDAIRLKNIDYAIEITQCYGQTNLTRCSEVPATLKIENVLFRGMYGTASKKYDPKVGSLVCGGPENCNNIYARDINIQPPSAKSPVFTCTNMDQALLDIPCA</sequence>
<dbReference type="GO" id="GO:0004650">
    <property type="term" value="F:polygalacturonase activity"/>
    <property type="evidence" value="ECO:0007669"/>
    <property type="project" value="InterPro"/>
</dbReference>
<evidence type="ECO:0000256" key="10">
    <source>
        <dbReference type="ARBA" id="ARBA00023316"/>
    </source>
</evidence>
<evidence type="ECO:0000256" key="12">
    <source>
        <dbReference type="ARBA" id="ARBA00048766"/>
    </source>
</evidence>
<evidence type="ECO:0000256" key="14">
    <source>
        <dbReference type="RuleBase" id="RU361169"/>
    </source>
</evidence>
<proteinExistence type="inferred from homology"/>
<dbReference type="SUPFAM" id="SSF51126">
    <property type="entry name" value="Pectin lyase-like"/>
    <property type="match status" value="1"/>
</dbReference>
<keyword evidence="3" id="KW-0964">Secreted</keyword>
<comment type="subcellular location">
    <subcellularLocation>
        <location evidence="1">Secreted</location>
    </subcellularLocation>
</comment>
<keyword evidence="10" id="KW-0961">Cell wall biogenesis/degradation</keyword>
<dbReference type="GO" id="GO:0071555">
    <property type="term" value="P:cell wall organization"/>
    <property type="evidence" value="ECO:0007669"/>
    <property type="project" value="UniProtKB-KW"/>
</dbReference>
<gene>
    <name evidence="17" type="ORF">TWF696_001491</name>
</gene>
<dbReference type="GO" id="GO:0005576">
    <property type="term" value="C:extracellular region"/>
    <property type="evidence" value="ECO:0007669"/>
    <property type="project" value="UniProtKB-SubCell"/>
</dbReference>
<dbReference type="PANTHER" id="PTHR31736">
    <property type="match status" value="1"/>
</dbReference>
<dbReference type="GO" id="GO:0047911">
    <property type="term" value="F:galacturan 1,4-alpha-galacturonidase activity"/>
    <property type="evidence" value="ECO:0007669"/>
    <property type="project" value="UniProtKB-EC"/>
</dbReference>
<dbReference type="PANTHER" id="PTHR31736:SF14">
    <property type="entry name" value="EXOPOLYGALACTURONASE X-1-RELATED"/>
    <property type="match status" value="1"/>
</dbReference>
<feature type="region of interest" description="Disordered" evidence="15">
    <location>
        <begin position="25"/>
        <end position="50"/>
    </location>
</feature>
<dbReference type="Gene3D" id="2.160.20.10">
    <property type="entry name" value="Single-stranded right-handed beta-helix, Pectin lyase-like"/>
    <property type="match status" value="1"/>
</dbReference>
<comment type="similarity">
    <text evidence="2 14">Belongs to the glycosyl hydrolase 28 family.</text>
</comment>
<keyword evidence="9 14" id="KW-0326">Glycosidase</keyword>
<dbReference type="PROSITE" id="PS00502">
    <property type="entry name" value="POLYGALACTURONASE"/>
    <property type="match status" value="1"/>
</dbReference>